<dbReference type="AlphaFoldDB" id="A0A8J3VL91"/>
<dbReference type="InterPro" id="IPR005158">
    <property type="entry name" value="BTAD"/>
</dbReference>
<comment type="caution">
    <text evidence="4">The sequence shown here is derived from an EMBL/GenBank/DDBJ whole genome shotgun (WGS) entry which is preliminary data.</text>
</comment>
<keyword evidence="5" id="KW-1185">Reference proteome</keyword>
<name>A0A8J3VL91_9ACTN</name>
<protein>
    <recommendedName>
        <fullName evidence="3">Bacterial transcriptional activator domain-containing protein</fullName>
    </recommendedName>
</protein>
<evidence type="ECO:0000259" key="3">
    <source>
        <dbReference type="SMART" id="SM01043"/>
    </source>
</evidence>
<reference evidence="4" key="1">
    <citation type="submission" date="2021-01" db="EMBL/GenBank/DDBJ databases">
        <title>Whole genome shotgun sequence of Rhizocola hellebori NBRC 109834.</title>
        <authorList>
            <person name="Komaki H."/>
            <person name="Tamura T."/>
        </authorList>
    </citation>
    <scope>NUCLEOTIDE SEQUENCE</scope>
    <source>
        <strain evidence="4">NBRC 109834</strain>
    </source>
</reference>
<dbReference type="InterPro" id="IPR011990">
    <property type="entry name" value="TPR-like_helical_dom_sf"/>
</dbReference>
<evidence type="ECO:0000313" key="5">
    <source>
        <dbReference type="Proteomes" id="UP000612899"/>
    </source>
</evidence>
<dbReference type="CDD" id="cd15831">
    <property type="entry name" value="BTAD"/>
    <property type="match status" value="1"/>
</dbReference>
<sequence length="89" mass="9821">MTAWTRYIESGLRIGRHLEVIPHLAVLVSDFPYHEGFYAQLMTALAGCGRRAEALAVYQKARRLLAEELGVEPGPELRAVEASILRGSA</sequence>
<dbReference type="SMART" id="SM01043">
    <property type="entry name" value="BTAD"/>
    <property type="match status" value="1"/>
</dbReference>
<dbReference type="GO" id="GO:0003677">
    <property type="term" value="F:DNA binding"/>
    <property type="evidence" value="ECO:0007669"/>
    <property type="project" value="TreeGrafter"/>
</dbReference>
<dbReference type="Gene3D" id="1.25.40.10">
    <property type="entry name" value="Tetratricopeptide repeat domain"/>
    <property type="match status" value="1"/>
</dbReference>
<dbReference type="EMBL" id="BONY01000079">
    <property type="protein sequence ID" value="GIH09883.1"/>
    <property type="molecule type" value="Genomic_DNA"/>
</dbReference>
<feature type="domain" description="Bacterial transcriptional activator" evidence="3">
    <location>
        <begin position="1"/>
        <end position="85"/>
    </location>
</feature>
<gene>
    <name evidence="4" type="ORF">Rhe02_79500</name>
</gene>
<keyword evidence="2" id="KW-0804">Transcription</keyword>
<dbReference type="SUPFAM" id="SSF48452">
    <property type="entry name" value="TPR-like"/>
    <property type="match status" value="1"/>
</dbReference>
<organism evidence="4 5">
    <name type="scientific">Rhizocola hellebori</name>
    <dbReference type="NCBI Taxonomy" id="1392758"/>
    <lineage>
        <taxon>Bacteria</taxon>
        <taxon>Bacillati</taxon>
        <taxon>Actinomycetota</taxon>
        <taxon>Actinomycetes</taxon>
        <taxon>Micromonosporales</taxon>
        <taxon>Micromonosporaceae</taxon>
        <taxon>Rhizocola</taxon>
    </lineage>
</organism>
<proteinExistence type="predicted"/>
<evidence type="ECO:0000256" key="1">
    <source>
        <dbReference type="ARBA" id="ARBA00023015"/>
    </source>
</evidence>
<dbReference type="PANTHER" id="PTHR35807:SF1">
    <property type="entry name" value="TRANSCRIPTIONAL REGULATOR REDD"/>
    <property type="match status" value="1"/>
</dbReference>
<keyword evidence="1" id="KW-0805">Transcription regulation</keyword>
<dbReference type="Pfam" id="PF03704">
    <property type="entry name" value="BTAD"/>
    <property type="match status" value="1"/>
</dbReference>
<evidence type="ECO:0000313" key="4">
    <source>
        <dbReference type="EMBL" id="GIH09883.1"/>
    </source>
</evidence>
<evidence type="ECO:0000256" key="2">
    <source>
        <dbReference type="ARBA" id="ARBA00023163"/>
    </source>
</evidence>
<dbReference type="InterPro" id="IPR051677">
    <property type="entry name" value="AfsR-DnrI-RedD_regulator"/>
</dbReference>
<dbReference type="GO" id="GO:0006355">
    <property type="term" value="P:regulation of DNA-templated transcription"/>
    <property type="evidence" value="ECO:0007669"/>
    <property type="project" value="TreeGrafter"/>
</dbReference>
<accession>A0A8J3VL91</accession>
<dbReference type="Proteomes" id="UP000612899">
    <property type="component" value="Unassembled WGS sequence"/>
</dbReference>
<dbReference type="PANTHER" id="PTHR35807">
    <property type="entry name" value="TRANSCRIPTIONAL REGULATOR REDD-RELATED"/>
    <property type="match status" value="1"/>
</dbReference>